<dbReference type="InterPro" id="IPR036179">
    <property type="entry name" value="Ig-like_dom_sf"/>
</dbReference>
<dbReference type="GO" id="GO:0098609">
    <property type="term" value="P:cell-cell adhesion"/>
    <property type="evidence" value="ECO:0007669"/>
    <property type="project" value="TreeGrafter"/>
</dbReference>
<organism evidence="5 6">
    <name type="scientific">Prosthecobacter debontii</name>
    <dbReference type="NCBI Taxonomy" id="48467"/>
    <lineage>
        <taxon>Bacteria</taxon>
        <taxon>Pseudomonadati</taxon>
        <taxon>Verrucomicrobiota</taxon>
        <taxon>Verrucomicrobiia</taxon>
        <taxon>Verrucomicrobiales</taxon>
        <taxon>Verrucomicrobiaceae</taxon>
        <taxon>Prosthecobacter</taxon>
    </lineage>
</organism>
<dbReference type="SMART" id="SM00409">
    <property type="entry name" value="IG"/>
    <property type="match status" value="5"/>
</dbReference>
<feature type="domain" description="Ig-like" evidence="4">
    <location>
        <begin position="806"/>
        <end position="879"/>
    </location>
</feature>
<dbReference type="Proteomes" id="UP000190774">
    <property type="component" value="Unassembled WGS sequence"/>
</dbReference>
<feature type="signal peptide" evidence="3">
    <location>
        <begin position="1"/>
        <end position="23"/>
    </location>
</feature>
<protein>
    <submittedName>
        <fullName evidence="5">Immunoglobulin domain-containing protein</fullName>
    </submittedName>
</protein>
<proteinExistence type="predicted"/>
<dbReference type="GO" id="GO:0016020">
    <property type="term" value="C:membrane"/>
    <property type="evidence" value="ECO:0007669"/>
    <property type="project" value="UniProtKB-SubCell"/>
</dbReference>
<dbReference type="AlphaFoldDB" id="A0A1T4WJC1"/>
<dbReference type="PROSITE" id="PS50835">
    <property type="entry name" value="IG_LIKE"/>
    <property type="match status" value="3"/>
</dbReference>
<gene>
    <name evidence="5" type="ORF">SAMN02745166_00355</name>
</gene>
<dbReference type="SUPFAM" id="SSF48726">
    <property type="entry name" value="Immunoglobulin"/>
    <property type="match status" value="4"/>
</dbReference>
<dbReference type="STRING" id="48467.SAMN02745166_00355"/>
<evidence type="ECO:0000313" key="6">
    <source>
        <dbReference type="Proteomes" id="UP000190774"/>
    </source>
</evidence>
<dbReference type="Gene3D" id="2.60.40.10">
    <property type="entry name" value="Immunoglobulins"/>
    <property type="match status" value="5"/>
</dbReference>
<feature type="chain" id="PRO_5012933623" evidence="3">
    <location>
        <begin position="24"/>
        <end position="1145"/>
    </location>
</feature>
<reference evidence="6" key="1">
    <citation type="submission" date="2017-02" db="EMBL/GenBank/DDBJ databases">
        <authorList>
            <person name="Varghese N."/>
            <person name="Submissions S."/>
        </authorList>
    </citation>
    <scope>NUCLEOTIDE SEQUENCE [LARGE SCALE GENOMIC DNA]</scope>
    <source>
        <strain evidence="6">ATCC 700200</strain>
    </source>
</reference>
<dbReference type="SMART" id="SM00408">
    <property type="entry name" value="IGc2"/>
    <property type="match status" value="2"/>
</dbReference>
<evidence type="ECO:0000259" key="4">
    <source>
        <dbReference type="PROSITE" id="PS50835"/>
    </source>
</evidence>
<dbReference type="InterPro" id="IPR003599">
    <property type="entry name" value="Ig_sub"/>
</dbReference>
<accession>A0A1T4WJC1</accession>
<evidence type="ECO:0000256" key="3">
    <source>
        <dbReference type="SAM" id="SignalP"/>
    </source>
</evidence>
<dbReference type="InterPro" id="IPR003598">
    <property type="entry name" value="Ig_sub2"/>
</dbReference>
<sequence length="1145" mass="126299">MAFPPRLTFLLFSLTLASAHLHADEAPRFTISQVGLHFICTADGQPDRYSWRIPIPDSEGEQRDYKFPEISDSELESYATATTPIVSGGRTALKVREENLSGFYIAHSYAYGFTTEANLTNVDAIHWRNGTPQPDGFTPAPGMIKERYYSNFPPLSQPNWAGRYGTIGIPTSAGSSNYARYYRLHPGYDWKNWNWTLDLDTPLAVTEKRLQALLYLDLHTPPSTNPDLNYDLTFVISQADLNSVVVNNRNVFWNSGSSVVLKTQKKIFQTAGTLEIGGFSPAQKIFIGRGLDTLGFQPQDASYDIRNPSIPTYRRNNLDLASSFFTAHRDSLLSFSSGLITIRIYDTHDWINALPIQTVQFRLPNGQAPPPDLVTTGSYQVNYLTPTGSLYNHPAVQAPRWWGFHRDGVLGRRNDMGAYVYQDDPLRKSIRGRTYEWSYTTLSSPLNALDPRTSSQRLPGGRALIYGYDAVQYPDVEQTAHATLLEDPLKRIEYAGPHYDRPVHYGTDTVRTIASRNSLIPKTNVPETDWVPHPDYNDANAHLAYGIGFDLPEITQDPIDHELEPHVPHTLSVAVKSTTAPTYQWRKNSEDIPDATGATYTLSAPNKLDEGIYDVIVTTDGGSVTSGEAVLTFKDPAIVSHPEDQSAKIGSTVTLSVTAEGTDLTYQWRKDGRDIPKATGPALKLTKLKAMDQGVYDVVVKSRYDTAISEQSELRVYSDLAILQQPVGGKVREGDDFVLSVKATGPEPLIYRWYWYHFPIVGGSSERLVITANAESAGEYRVQIEDGDSNLIWSKPVRVEVIGSGPVITSQPQNQTIEPDANLNLSVVATGEALTYQWRKNGTALPKATQANLTISATQKSDEGRYDCVVKNAHGATLSQTAWVQIGTELEFSLHPVDQTLPSGETASFSALVEGEDVTYQWSYNGKPLSGAIYSTLNLPNVTQAQSGRYSVLAKKGDKAGTASASLQVLESGVLIYKMTGTGLMHQQETPQRVTLAGFLLVDRRGESPKAVFILTRKEGRLNLFEVQPLELGFAITSAGTQTVFSEMADTLPDSRSCLWLQGASSVNNLTKTSSIFAPKTLTGSHQRLSLEGSDQVIESITLKAALDAADTFISCQNHETLDQTIQRISADWQSKGYIEVSSPN</sequence>
<dbReference type="Pfam" id="PF13927">
    <property type="entry name" value="Ig_3"/>
    <property type="match status" value="1"/>
</dbReference>
<dbReference type="PANTHER" id="PTHR44170">
    <property type="entry name" value="PROTEIN SIDEKICK"/>
    <property type="match status" value="1"/>
</dbReference>
<feature type="domain" description="Ig-like" evidence="4">
    <location>
        <begin position="636"/>
        <end position="715"/>
    </location>
</feature>
<dbReference type="InterPro" id="IPR007110">
    <property type="entry name" value="Ig-like_dom"/>
</dbReference>
<keyword evidence="6" id="KW-1185">Reference proteome</keyword>
<dbReference type="RefSeq" id="WP_078811577.1">
    <property type="nucleotide sequence ID" value="NZ_FUYE01000001.1"/>
</dbReference>
<keyword evidence="3" id="KW-0732">Signal</keyword>
<dbReference type="PANTHER" id="PTHR44170:SF6">
    <property type="entry name" value="CONTACTIN"/>
    <property type="match status" value="1"/>
</dbReference>
<name>A0A1T4WJC1_9BACT</name>
<dbReference type="OrthoDB" id="194339at2"/>
<dbReference type="InterPro" id="IPR013783">
    <property type="entry name" value="Ig-like_fold"/>
</dbReference>
<dbReference type="EMBL" id="FUYE01000001">
    <property type="protein sequence ID" value="SKA77269.1"/>
    <property type="molecule type" value="Genomic_DNA"/>
</dbReference>
<evidence type="ECO:0000313" key="5">
    <source>
        <dbReference type="EMBL" id="SKA77269.1"/>
    </source>
</evidence>
<feature type="domain" description="Ig-like" evidence="4">
    <location>
        <begin position="890"/>
        <end position="968"/>
    </location>
</feature>
<evidence type="ECO:0000256" key="1">
    <source>
        <dbReference type="ARBA" id="ARBA00022737"/>
    </source>
</evidence>
<keyword evidence="2" id="KW-1015">Disulfide bond</keyword>
<keyword evidence="1" id="KW-0677">Repeat</keyword>
<evidence type="ECO:0000256" key="2">
    <source>
        <dbReference type="ARBA" id="ARBA00023157"/>
    </source>
</evidence>